<feature type="region of interest" description="Disordered" evidence="1">
    <location>
        <begin position="101"/>
        <end position="121"/>
    </location>
</feature>
<protein>
    <submittedName>
        <fullName evidence="2">Uncharacterized protein</fullName>
    </submittedName>
</protein>
<dbReference type="EMBL" id="JBHRWW010000001">
    <property type="protein sequence ID" value="MFC3687080.1"/>
    <property type="molecule type" value="Genomic_DNA"/>
</dbReference>
<sequence>MTTEPVYPDVASNGDLVVPVRPPEAREAVAVRGYDGRVLGQRVVVLQPTAWVFDLRATSERYEDPSGRQVVDVAQEADYYLNGIQAVHTTLNASLVFVERPASSAGSGSESRARSGGHNDG</sequence>
<gene>
    <name evidence="2" type="ORF">ACFOLH_01850</name>
</gene>
<comment type="caution">
    <text evidence="2">The sequence shown here is derived from an EMBL/GenBank/DDBJ whole genome shotgun (WGS) entry which is preliminary data.</text>
</comment>
<evidence type="ECO:0000313" key="2">
    <source>
        <dbReference type="EMBL" id="MFC3687080.1"/>
    </source>
</evidence>
<name>A0ABV7WB96_9MICO</name>
<keyword evidence="3" id="KW-1185">Reference proteome</keyword>
<evidence type="ECO:0000313" key="3">
    <source>
        <dbReference type="Proteomes" id="UP001595685"/>
    </source>
</evidence>
<organism evidence="2 3">
    <name type="scientific">Aquipuribacter hungaricus</name>
    <dbReference type="NCBI Taxonomy" id="545624"/>
    <lineage>
        <taxon>Bacteria</taxon>
        <taxon>Bacillati</taxon>
        <taxon>Actinomycetota</taxon>
        <taxon>Actinomycetes</taxon>
        <taxon>Micrococcales</taxon>
        <taxon>Intrasporangiaceae</taxon>
        <taxon>Aquipuribacter</taxon>
    </lineage>
</organism>
<feature type="compositionally biased region" description="Low complexity" evidence="1">
    <location>
        <begin position="101"/>
        <end position="110"/>
    </location>
</feature>
<proteinExistence type="predicted"/>
<dbReference type="Proteomes" id="UP001595685">
    <property type="component" value="Unassembled WGS sequence"/>
</dbReference>
<accession>A0ABV7WB96</accession>
<reference evidence="3" key="1">
    <citation type="journal article" date="2019" name="Int. J. Syst. Evol. Microbiol.">
        <title>The Global Catalogue of Microorganisms (GCM) 10K type strain sequencing project: providing services to taxonomists for standard genome sequencing and annotation.</title>
        <authorList>
            <consortium name="The Broad Institute Genomics Platform"/>
            <consortium name="The Broad Institute Genome Sequencing Center for Infectious Disease"/>
            <person name="Wu L."/>
            <person name="Ma J."/>
        </authorList>
    </citation>
    <scope>NUCLEOTIDE SEQUENCE [LARGE SCALE GENOMIC DNA]</scope>
    <source>
        <strain evidence="3">NCAIM B.02333</strain>
    </source>
</reference>
<evidence type="ECO:0000256" key="1">
    <source>
        <dbReference type="SAM" id="MobiDB-lite"/>
    </source>
</evidence>
<feature type="compositionally biased region" description="Basic and acidic residues" evidence="1">
    <location>
        <begin position="111"/>
        <end position="121"/>
    </location>
</feature>
<dbReference type="RefSeq" id="WP_340289363.1">
    <property type="nucleotide sequence ID" value="NZ_JBBEOI010000007.1"/>
</dbReference>